<keyword evidence="2 5" id="KW-0812">Transmembrane</keyword>
<dbReference type="Pfam" id="PF01699">
    <property type="entry name" value="Na_Ca_ex"/>
    <property type="match status" value="2"/>
</dbReference>
<name>H5X6N5_9PSEU</name>
<gene>
    <name evidence="7" type="ORF">SacmaDRAFT_3020</name>
</gene>
<dbReference type="Proteomes" id="UP000004926">
    <property type="component" value="Chromosome"/>
</dbReference>
<evidence type="ECO:0000259" key="6">
    <source>
        <dbReference type="Pfam" id="PF01699"/>
    </source>
</evidence>
<feature type="transmembrane region" description="Helical" evidence="5">
    <location>
        <begin position="111"/>
        <end position="129"/>
    </location>
</feature>
<feature type="domain" description="Sodium/calcium exchanger membrane region" evidence="6">
    <location>
        <begin position="38"/>
        <end position="192"/>
    </location>
</feature>
<feature type="transmembrane region" description="Helical" evidence="5">
    <location>
        <begin position="261"/>
        <end position="284"/>
    </location>
</feature>
<feature type="transmembrane region" description="Helical" evidence="5">
    <location>
        <begin position="354"/>
        <end position="373"/>
    </location>
</feature>
<comment type="subcellular location">
    <subcellularLocation>
        <location evidence="1">Membrane</location>
        <topology evidence="1">Multi-pass membrane protein</topology>
    </subcellularLocation>
</comment>
<evidence type="ECO:0000313" key="8">
    <source>
        <dbReference type="Proteomes" id="UP000004926"/>
    </source>
</evidence>
<feature type="transmembrane region" description="Helical" evidence="5">
    <location>
        <begin position="220"/>
        <end position="241"/>
    </location>
</feature>
<feature type="transmembrane region" description="Helical" evidence="5">
    <location>
        <begin position="379"/>
        <end position="398"/>
    </location>
</feature>
<dbReference type="eggNOG" id="COG0530">
    <property type="taxonomic scope" value="Bacteria"/>
</dbReference>
<feature type="transmembrane region" description="Helical" evidence="5">
    <location>
        <begin position="296"/>
        <end position="318"/>
    </location>
</feature>
<keyword evidence="8" id="KW-1185">Reference proteome</keyword>
<evidence type="ECO:0000256" key="4">
    <source>
        <dbReference type="ARBA" id="ARBA00023136"/>
    </source>
</evidence>
<accession>H5X6N5</accession>
<dbReference type="RefSeq" id="WP_009154641.1">
    <property type="nucleotide sequence ID" value="NZ_CM001439.1"/>
</dbReference>
<protein>
    <submittedName>
        <fullName evidence="7">Ca2+/Na+ antiporter</fullName>
    </submittedName>
</protein>
<feature type="transmembrane region" description="Helical" evidence="5">
    <location>
        <begin position="69"/>
        <end position="91"/>
    </location>
</feature>
<evidence type="ECO:0000313" key="7">
    <source>
        <dbReference type="EMBL" id="EHR51256.1"/>
    </source>
</evidence>
<feature type="transmembrane region" description="Helical" evidence="5">
    <location>
        <begin position="173"/>
        <end position="191"/>
    </location>
</feature>
<keyword evidence="3 5" id="KW-1133">Transmembrane helix</keyword>
<dbReference type="GO" id="GO:0016020">
    <property type="term" value="C:membrane"/>
    <property type="evidence" value="ECO:0007669"/>
    <property type="project" value="UniProtKB-SubCell"/>
</dbReference>
<keyword evidence="4 5" id="KW-0472">Membrane</keyword>
<feature type="transmembrane region" description="Helical" evidence="5">
    <location>
        <begin position="150"/>
        <end position="167"/>
    </location>
</feature>
<organism evidence="7 8">
    <name type="scientific">Saccharomonospora marina XMU15</name>
    <dbReference type="NCBI Taxonomy" id="882083"/>
    <lineage>
        <taxon>Bacteria</taxon>
        <taxon>Bacillati</taxon>
        <taxon>Actinomycetota</taxon>
        <taxon>Actinomycetes</taxon>
        <taxon>Pseudonocardiales</taxon>
        <taxon>Pseudonocardiaceae</taxon>
        <taxon>Saccharomonospora</taxon>
    </lineage>
</organism>
<reference evidence="7 8" key="1">
    <citation type="journal article" date="2012" name="Stand. Genomic Sci.">
        <title>Genome sequence of the ocean sediment bacterium Saccharomonospora marina type strain (XMU15(T)).</title>
        <authorList>
            <person name="Klenk H.P."/>
            <person name="Lu M."/>
            <person name="Lucas S."/>
            <person name="Lapidus A."/>
            <person name="Copeland A."/>
            <person name="Pitluck S."/>
            <person name="Goodwin L.A."/>
            <person name="Han C."/>
            <person name="Tapia R."/>
            <person name="Brambilla E.M."/>
            <person name="Potter G."/>
            <person name="Land M."/>
            <person name="Ivanova N."/>
            <person name="Rohde M."/>
            <person name="Goker M."/>
            <person name="Detter J.C."/>
            <person name="Li W.J."/>
            <person name="Kyrpides N.C."/>
            <person name="Woyke T."/>
        </authorList>
    </citation>
    <scope>NUCLEOTIDE SEQUENCE [LARGE SCALE GENOMIC DNA]</scope>
    <source>
        <strain evidence="7 8">XMU15</strain>
    </source>
</reference>
<feature type="transmembrane region" description="Helical" evidence="5">
    <location>
        <begin position="12"/>
        <end position="32"/>
    </location>
</feature>
<sequence>MDTPRSGHGGRVLALVIAVALCVPAVLLRVALGPASPVLGLACYGAAFIGAALLLVWGTELAELEVPTGIALSALAVVAILPEYAIDLQFAYQAGNDPDRASLALANMTGANRLLIGIGWSLVVFVGALGYRRAHSDRSAIAYTAGLRRLAAIDLVVLGAASLYMLQAPLRSTLTLVDTAVLLSLFVFYVVRLSKAPKEEPEFIGPPVLIARLPVAARRVAVVTLLVTAAAVIVSMAHPLSESLIGTGTLLGIDRFLMVQWIAPLATESAELVPACLFAFRLLPDKGLGTLLSSKINQWTLLVSMVPAAFALAAGGLSGLPMDPVQRQEVLLTAAQSMFALSLLIDLRLSVRQATAIITLFLGDLAASVVLAGDTAAMTVVRWAFSSLYLLLAVAGLARARGLIPGVVRDGTRTHPRDLVGKPQPTR</sequence>
<feature type="transmembrane region" description="Helical" evidence="5">
    <location>
        <begin position="38"/>
        <end position="57"/>
    </location>
</feature>
<dbReference type="GO" id="GO:0055085">
    <property type="term" value="P:transmembrane transport"/>
    <property type="evidence" value="ECO:0007669"/>
    <property type="project" value="InterPro"/>
</dbReference>
<dbReference type="STRING" id="882083.SacmaDRAFT_3020"/>
<dbReference type="OrthoDB" id="57558at2"/>
<feature type="domain" description="Sodium/calcium exchanger membrane region" evidence="6">
    <location>
        <begin position="223"/>
        <end position="362"/>
    </location>
</feature>
<dbReference type="AlphaFoldDB" id="H5X6N5"/>
<evidence type="ECO:0000256" key="1">
    <source>
        <dbReference type="ARBA" id="ARBA00004141"/>
    </source>
</evidence>
<evidence type="ECO:0000256" key="3">
    <source>
        <dbReference type="ARBA" id="ARBA00022989"/>
    </source>
</evidence>
<dbReference type="InterPro" id="IPR004837">
    <property type="entry name" value="NaCa_Exmemb"/>
</dbReference>
<evidence type="ECO:0000256" key="2">
    <source>
        <dbReference type="ARBA" id="ARBA00022692"/>
    </source>
</evidence>
<dbReference type="HOGENOM" id="CLU_050651_0_0_11"/>
<dbReference type="EMBL" id="CM001439">
    <property type="protein sequence ID" value="EHR51256.1"/>
    <property type="molecule type" value="Genomic_DNA"/>
</dbReference>
<proteinExistence type="predicted"/>
<evidence type="ECO:0000256" key="5">
    <source>
        <dbReference type="SAM" id="Phobius"/>
    </source>
</evidence>